<dbReference type="PROSITE" id="PS50157">
    <property type="entry name" value="ZINC_FINGER_C2H2_2"/>
    <property type="match status" value="4"/>
</dbReference>
<dbReference type="GO" id="GO:0008270">
    <property type="term" value="F:zinc ion binding"/>
    <property type="evidence" value="ECO:0007669"/>
    <property type="project" value="UniProtKB-KW"/>
</dbReference>
<dbReference type="FunFam" id="3.30.160.60:FF:002744">
    <property type="match status" value="1"/>
</dbReference>
<evidence type="ECO:0000313" key="11">
    <source>
        <dbReference type="Proteomes" id="UP000515135"/>
    </source>
</evidence>
<feature type="region of interest" description="Disordered" evidence="9">
    <location>
        <begin position="1"/>
        <end position="20"/>
    </location>
</feature>
<dbReference type="GeneID" id="109467456"/>
<proteinExistence type="predicted"/>
<dbReference type="Pfam" id="PF13909">
    <property type="entry name" value="zf-H2C2_5"/>
    <property type="match status" value="1"/>
</dbReference>
<dbReference type="SMART" id="SM00355">
    <property type="entry name" value="ZnF_C2H2"/>
    <property type="match status" value="7"/>
</dbReference>
<keyword evidence="6" id="KW-0238">DNA-binding</keyword>
<evidence type="ECO:0000256" key="1">
    <source>
        <dbReference type="ARBA" id="ARBA00004123"/>
    </source>
</evidence>
<evidence type="ECO:0000256" key="9">
    <source>
        <dbReference type="SAM" id="MobiDB-lite"/>
    </source>
</evidence>
<gene>
    <name evidence="12" type="primary">LOC109467456</name>
</gene>
<evidence type="ECO:0000313" key="12">
    <source>
        <dbReference type="RefSeq" id="XP_019621012.1"/>
    </source>
</evidence>
<dbReference type="OrthoDB" id="10000873at2759"/>
<keyword evidence="3" id="KW-0677">Repeat</keyword>
<dbReference type="KEGG" id="bbel:109467456"/>
<dbReference type="PROSITE" id="PS00028">
    <property type="entry name" value="ZINC_FINGER_C2H2_1"/>
    <property type="match status" value="1"/>
</dbReference>
<evidence type="ECO:0000256" key="3">
    <source>
        <dbReference type="ARBA" id="ARBA00022737"/>
    </source>
</evidence>
<name>A0A6P4YQR3_BRABE</name>
<dbReference type="InterPro" id="IPR036236">
    <property type="entry name" value="Znf_C2H2_sf"/>
</dbReference>
<evidence type="ECO:0000256" key="4">
    <source>
        <dbReference type="ARBA" id="ARBA00022771"/>
    </source>
</evidence>
<dbReference type="PANTHER" id="PTHR24392:SF31">
    <property type="entry name" value="C2H2-TYPE DOMAIN-CONTAINING PROTEIN"/>
    <property type="match status" value="1"/>
</dbReference>
<reference evidence="12" key="1">
    <citation type="submission" date="2025-08" db="UniProtKB">
        <authorList>
            <consortium name="RefSeq"/>
        </authorList>
    </citation>
    <scope>IDENTIFICATION</scope>
    <source>
        <tissue evidence="12">Gonad</tissue>
    </source>
</reference>
<feature type="domain" description="C2H2-type" evidence="10">
    <location>
        <begin position="115"/>
        <end position="142"/>
    </location>
</feature>
<dbReference type="AlphaFoldDB" id="A0A6P4YQR3"/>
<dbReference type="GO" id="GO:0005634">
    <property type="term" value="C:nucleus"/>
    <property type="evidence" value="ECO:0007669"/>
    <property type="project" value="UniProtKB-SubCell"/>
</dbReference>
<feature type="domain" description="C2H2-type" evidence="10">
    <location>
        <begin position="30"/>
        <end position="58"/>
    </location>
</feature>
<dbReference type="Pfam" id="PF00096">
    <property type="entry name" value="zf-C2H2"/>
    <property type="match status" value="1"/>
</dbReference>
<comment type="subcellular location">
    <subcellularLocation>
        <location evidence="1">Nucleus</location>
    </subcellularLocation>
</comment>
<sequence>MTEMMTEMEDDAERPENEITSSSRDNFVINECPYCDFNSQYKKNLTRHLKRVHPREKFYKCSHCQFTTPFECEMNIHRSKHKVWAIKIYRCRHCEFAATRRKALRVHLAKHTKPYMCGECGYRAAYKSNMASHMKIHIGEKPYRCPRCCYATAEAGKLSRHMRLKLHRPEDSQEGVYKCPCCDFKSSTPSVMIVHFATPNAEHFLCSICSHVMTQKDDYEAHMHSHIGNQYFRYQNGKCSTVWKRRRMYRTPTKELQKPAKPHSSPQTYSDFYWSNKLLNCCLDSFRRPTYWLCYKDQHGDFLTTSERQNRVPFSEPPMHSEHLGDKISENSFKDEPVWNGLSGKEDNNNECYPVLCTLLTTEVK</sequence>
<feature type="compositionally biased region" description="Acidic residues" evidence="9">
    <location>
        <begin position="1"/>
        <end position="13"/>
    </location>
</feature>
<dbReference type="GO" id="GO:0003677">
    <property type="term" value="F:DNA binding"/>
    <property type="evidence" value="ECO:0007669"/>
    <property type="project" value="UniProtKB-KW"/>
</dbReference>
<accession>A0A6P4YQR3</accession>
<evidence type="ECO:0000256" key="8">
    <source>
        <dbReference type="PROSITE-ProRule" id="PRU00042"/>
    </source>
</evidence>
<protein>
    <submittedName>
        <fullName evidence="12">Zinc finger protein 347-like isoform X1</fullName>
    </submittedName>
</protein>
<dbReference type="PANTHER" id="PTHR24392">
    <property type="entry name" value="ZINC FINGER PROTEIN"/>
    <property type="match status" value="1"/>
</dbReference>
<keyword evidence="5" id="KW-0862">Zinc</keyword>
<evidence type="ECO:0000256" key="5">
    <source>
        <dbReference type="ARBA" id="ARBA00022833"/>
    </source>
</evidence>
<evidence type="ECO:0000256" key="2">
    <source>
        <dbReference type="ARBA" id="ARBA00022723"/>
    </source>
</evidence>
<dbReference type="RefSeq" id="XP_019621012.1">
    <property type="nucleotide sequence ID" value="XM_019765453.1"/>
</dbReference>
<evidence type="ECO:0000259" key="10">
    <source>
        <dbReference type="PROSITE" id="PS50157"/>
    </source>
</evidence>
<dbReference type="InterPro" id="IPR013087">
    <property type="entry name" value="Znf_C2H2_type"/>
</dbReference>
<feature type="domain" description="C2H2-type" evidence="10">
    <location>
        <begin position="143"/>
        <end position="172"/>
    </location>
</feature>
<feature type="domain" description="C2H2-type" evidence="10">
    <location>
        <begin position="204"/>
        <end position="231"/>
    </location>
</feature>
<dbReference type="FunFam" id="3.30.160.60:FF:000446">
    <property type="entry name" value="Zinc finger protein"/>
    <property type="match status" value="1"/>
</dbReference>
<dbReference type="Proteomes" id="UP000515135">
    <property type="component" value="Unplaced"/>
</dbReference>
<keyword evidence="7" id="KW-0539">Nucleus</keyword>
<dbReference type="Gene3D" id="3.30.160.60">
    <property type="entry name" value="Classic Zinc Finger"/>
    <property type="match status" value="4"/>
</dbReference>
<evidence type="ECO:0000256" key="6">
    <source>
        <dbReference type="ARBA" id="ARBA00023125"/>
    </source>
</evidence>
<organism evidence="11 12">
    <name type="scientific">Branchiostoma belcheri</name>
    <name type="common">Amphioxus</name>
    <dbReference type="NCBI Taxonomy" id="7741"/>
    <lineage>
        <taxon>Eukaryota</taxon>
        <taxon>Metazoa</taxon>
        <taxon>Chordata</taxon>
        <taxon>Cephalochordata</taxon>
        <taxon>Leptocardii</taxon>
        <taxon>Amphioxiformes</taxon>
        <taxon>Branchiostomatidae</taxon>
        <taxon>Branchiostoma</taxon>
    </lineage>
</organism>
<keyword evidence="4 8" id="KW-0863">Zinc-finger</keyword>
<keyword evidence="2" id="KW-0479">Metal-binding</keyword>
<evidence type="ECO:0000256" key="7">
    <source>
        <dbReference type="ARBA" id="ARBA00023242"/>
    </source>
</evidence>
<keyword evidence="11" id="KW-1185">Reference proteome</keyword>
<dbReference type="SUPFAM" id="SSF57667">
    <property type="entry name" value="beta-beta-alpha zinc fingers"/>
    <property type="match status" value="3"/>
</dbReference>